<accession>A0A1L7CKB0</accession>
<dbReference type="AlphaFoldDB" id="A0A1L7CKB0"/>
<reference evidence="4 5" key="1">
    <citation type="submission" date="2014-08" db="EMBL/GenBank/DDBJ databases">
        <title>Complete genome sequence of Corynebacterium flavescens OJ8(T)(=DSM 20296(T)), isolated from cheese.</title>
        <authorList>
            <person name="Ruckert C."/>
            <person name="Albersmeier A."/>
            <person name="Winkler A."/>
            <person name="Kalinowski J."/>
        </authorList>
    </citation>
    <scope>NUCLEOTIDE SEQUENCE [LARGE SCALE GENOMIC DNA]</scope>
    <source>
        <strain evidence="4 5">OJ8</strain>
    </source>
</reference>
<feature type="compositionally biased region" description="Low complexity" evidence="1">
    <location>
        <begin position="32"/>
        <end position="51"/>
    </location>
</feature>
<organism evidence="4 5">
    <name type="scientific">Corynebacterium flavescens</name>
    <dbReference type="NCBI Taxonomy" id="28028"/>
    <lineage>
        <taxon>Bacteria</taxon>
        <taxon>Bacillati</taxon>
        <taxon>Actinomycetota</taxon>
        <taxon>Actinomycetes</taxon>
        <taxon>Mycobacteriales</taxon>
        <taxon>Corynebacteriaceae</taxon>
        <taxon>Corynebacterium</taxon>
    </lineage>
</organism>
<keyword evidence="5" id="KW-1185">Reference proteome</keyword>
<sequence length="212" mass="21704">MLTYLSSTPARALAPALAVACAVLLSGCASGNESSQSQETVTSVVTESPSQGSVPGKDTDKETTSQGEAHPDPSAACQTAGLSVTAGDTQGAAGSILLDVDFRNTSDNPCTLDGFPGVSLVGNNDGTQLGAPARREEISSEPVTLQPGESAHSPVRITRAENYDVQACSPVPADGLRVYPPNQTDSVFLPLDSVTGCESEDAELISVQPVTR</sequence>
<dbReference type="GeneID" id="82879739"/>
<dbReference type="OrthoDB" id="3268346at2"/>
<evidence type="ECO:0000259" key="3">
    <source>
        <dbReference type="Pfam" id="PF14016"/>
    </source>
</evidence>
<evidence type="ECO:0000256" key="2">
    <source>
        <dbReference type="SAM" id="SignalP"/>
    </source>
</evidence>
<name>A0A1L7CKB0_CORFL</name>
<feature type="region of interest" description="Disordered" evidence="1">
    <location>
        <begin position="32"/>
        <end position="76"/>
    </location>
</feature>
<proteinExistence type="predicted"/>
<evidence type="ECO:0000313" key="4">
    <source>
        <dbReference type="EMBL" id="APT86306.1"/>
    </source>
</evidence>
<dbReference type="RefSeq" id="WP_075729302.1">
    <property type="nucleotide sequence ID" value="NZ_BJNB01000029.1"/>
</dbReference>
<dbReference type="InterPro" id="IPR025326">
    <property type="entry name" value="DUF4232"/>
</dbReference>
<protein>
    <recommendedName>
        <fullName evidence="3">DUF4232 domain-containing protein</fullName>
    </recommendedName>
</protein>
<gene>
    <name evidence="4" type="ORF">CFLV_03270</name>
</gene>
<feature type="signal peptide" evidence="2">
    <location>
        <begin position="1"/>
        <end position="31"/>
    </location>
</feature>
<dbReference type="Pfam" id="PF14016">
    <property type="entry name" value="DUF4232"/>
    <property type="match status" value="1"/>
</dbReference>
<feature type="domain" description="DUF4232" evidence="3">
    <location>
        <begin position="77"/>
        <end position="210"/>
    </location>
</feature>
<feature type="chain" id="PRO_5044060978" description="DUF4232 domain-containing protein" evidence="2">
    <location>
        <begin position="32"/>
        <end position="212"/>
    </location>
</feature>
<evidence type="ECO:0000256" key="1">
    <source>
        <dbReference type="SAM" id="MobiDB-lite"/>
    </source>
</evidence>
<dbReference type="STRING" id="28028.CFLV_03270"/>
<keyword evidence="2" id="KW-0732">Signal</keyword>
<dbReference type="KEGG" id="cfc:CFLV_03270"/>
<evidence type="ECO:0000313" key="5">
    <source>
        <dbReference type="Proteomes" id="UP000185479"/>
    </source>
</evidence>
<dbReference type="EMBL" id="CP009246">
    <property type="protein sequence ID" value="APT86306.1"/>
    <property type="molecule type" value="Genomic_DNA"/>
</dbReference>
<dbReference type="Proteomes" id="UP000185479">
    <property type="component" value="Chromosome"/>
</dbReference>